<feature type="transmembrane region" description="Helical" evidence="2">
    <location>
        <begin position="577"/>
        <end position="595"/>
    </location>
</feature>
<evidence type="ECO:0000313" key="5">
    <source>
        <dbReference type="Proteomes" id="UP001274830"/>
    </source>
</evidence>
<dbReference type="InterPro" id="IPR039535">
    <property type="entry name" value="ASST-like"/>
</dbReference>
<protein>
    <recommendedName>
        <fullName evidence="6">ASST-domain-containing protein</fullName>
    </recommendedName>
</protein>
<name>A0AAE0WGA3_9PEZI</name>
<dbReference type="AlphaFoldDB" id="A0AAE0WGA3"/>
<feature type="signal peptide" evidence="3">
    <location>
        <begin position="1"/>
        <end position="28"/>
    </location>
</feature>
<comment type="caution">
    <text evidence="4">The sequence shown here is derived from an EMBL/GenBank/DDBJ whole genome shotgun (WGS) entry which is preliminary data.</text>
</comment>
<dbReference type="Pfam" id="PF14269">
    <property type="entry name" value="Arylsulfotran_2"/>
    <property type="match status" value="2"/>
</dbReference>
<evidence type="ECO:0000256" key="1">
    <source>
        <dbReference type="SAM" id="MobiDB-lite"/>
    </source>
</evidence>
<feature type="region of interest" description="Disordered" evidence="1">
    <location>
        <begin position="542"/>
        <end position="566"/>
    </location>
</feature>
<evidence type="ECO:0000256" key="2">
    <source>
        <dbReference type="SAM" id="Phobius"/>
    </source>
</evidence>
<evidence type="ECO:0000313" key="4">
    <source>
        <dbReference type="EMBL" id="KAK3669909.1"/>
    </source>
</evidence>
<proteinExistence type="predicted"/>
<dbReference type="EMBL" id="JAUTXT010000068">
    <property type="protein sequence ID" value="KAK3669909.1"/>
    <property type="molecule type" value="Genomic_DNA"/>
</dbReference>
<keyword evidence="2" id="KW-1133">Transmembrane helix</keyword>
<keyword evidence="2" id="KW-0812">Transmembrane</keyword>
<accession>A0AAE0WGA3</accession>
<dbReference type="PANTHER" id="PTHR35340:SF5">
    <property type="entry name" value="ASST-DOMAIN-CONTAINING PROTEIN"/>
    <property type="match status" value="1"/>
</dbReference>
<feature type="chain" id="PRO_5041912075" description="ASST-domain-containing protein" evidence="3">
    <location>
        <begin position="29"/>
        <end position="668"/>
    </location>
</feature>
<evidence type="ECO:0000256" key="3">
    <source>
        <dbReference type="SAM" id="SignalP"/>
    </source>
</evidence>
<dbReference type="InterPro" id="IPR053143">
    <property type="entry name" value="Arylsulfate_ST"/>
</dbReference>
<keyword evidence="5" id="KW-1185">Reference proteome</keyword>
<gene>
    <name evidence="4" type="ORF">LTR78_010220</name>
</gene>
<reference evidence="4" key="1">
    <citation type="submission" date="2023-07" db="EMBL/GenBank/DDBJ databases">
        <title>Black Yeasts Isolated from many extreme environments.</title>
        <authorList>
            <person name="Coleine C."/>
            <person name="Stajich J.E."/>
            <person name="Selbmann L."/>
        </authorList>
    </citation>
    <scope>NUCLEOTIDE SEQUENCE</scope>
    <source>
        <strain evidence="4">CCFEE 5485</strain>
    </source>
</reference>
<dbReference type="SUPFAM" id="SSF50998">
    <property type="entry name" value="Quinoprotein alcohol dehydrogenase-like"/>
    <property type="match status" value="1"/>
</dbReference>
<feature type="compositionally biased region" description="Acidic residues" evidence="1">
    <location>
        <begin position="551"/>
        <end position="566"/>
    </location>
</feature>
<dbReference type="InterPro" id="IPR011047">
    <property type="entry name" value="Quinoprotein_ADH-like_sf"/>
</dbReference>
<keyword evidence="2" id="KW-0472">Membrane</keyword>
<organism evidence="4 5">
    <name type="scientific">Recurvomyces mirabilis</name>
    <dbReference type="NCBI Taxonomy" id="574656"/>
    <lineage>
        <taxon>Eukaryota</taxon>
        <taxon>Fungi</taxon>
        <taxon>Dikarya</taxon>
        <taxon>Ascomycota</taxon>
        <taxon>Pezizomycotina</taxon>
        <taxon>Dothideomycetes</taxon>
        <taxon>Dothideomycetidae</taxon>
        <taxon>Mycosphaerellales</taxon>
        <taxon>Teratosphaeriaceae</taxon>
        <taxon>Recurvomyces</taxon>
    </lineage>
</organism>
<evidence type="ECO:0008006" key="6">
    <source>
        <dbReference type="Google" id="ProtNLM"/>
    </source>
</evidence>
<dbReference type="PANTHER" id="PTHR35340">
    <property type="entry name" value="PQQ ENZYME REPEAT PROTEIN-RELATED"/>
    <property type="match status" value="1"/>
</dbReference>
<keyword evidence="3" id="KW-0732">Signal</keyword>
<dbReference type="Proteomes" id="UP001274830">
    <property type="component" value="Unassembled WGS sequence"/>
</dbReference>
<sequence>MGSRIAAWQAFLGCLAFLLMTFIPDCEAHNEALQQSNEYNYGVLGPYVTNSFVSTDVTAPKLNFMKPFTACDDGSYIFLAPRGETANSSVCILDATGSLIWTTHQYHGQAYNLQAQTYKGEQYLTFWAGDNSVGGHGVGQYYMLDKHYHIYRSIIAANDLPTDLHAFTITADDTALLSVYKVTQVDLSTVPAYIEPSNHPAPAQPARVPPPLGPPDGWIWESMFQEIDIETGELLFEWRASEHFEYTASYDPMKSATEEESWDWFHINSVEKDNRGNYLISARHLRTIAYIDGKTGDVLWQLGGRSNSFADLSFGMATKFIGQHDAHWVPNSNYTSLSFFDNRADWSYHTEKRSYGIRIDLDLDAMTAKVGQRFLHDPNVYSVSQGSYQTLPNGNVLIGYGNNGVVTEYSPDGTVLCDAYFEPSKRWTSGDVQSYRNLKFNWTGMPTTQPKVAIQDGIFYISWLGSTETTEWLIQHSSLDNETFHELVQVRRDGFETAVDLTAGMLVRQYVQATALDARGRPLAISDAIDIGYVATVPSDEPLDMTLPDSPYDDLEDDEEADGTEEMDDTFEDLQVLLMWMVLALGSSLLALWACRGLRKRRTVVIDNEYVSKRDDDLPYREQLRQVWSDPWALWARMMGRRSTPYRRLVHDARSEGGRSSEGDYALR</sequence>